<dbReference type="AlphaFoldDB" id="A0AB40BLX6"/>
<evidence type="ECO:0000313" key="2">
    <source>
        <dbReference type="Proteomes" id="UP001515500"/>
    </source>
</evidence>
<reference evidence="3" key="1">
    <citation type="submission" date="2025-08" db="UniProtKB">
        <authorList>
            <consortium name="RefSeq"/>
        </authorList>
    </citation>
    <scope>IDENTIFICATION</scope>
</reference>
<accession>A0AB40BLX6</accession>
<evidence type="ECO:0000256" key="1">
    <source>
        <dbReference type="SAM" id="MobiDB-lite"/>
    </source>
</evidence>
<dbReference type="GeneID" id="120264649"/>
<sequence>MENTLRAEGGAAQRNSGKRGEGRGRRSGAGRADTRWGRGRHGLLMRDGRAGGATDAATDGLSRSRVGEWLLTGLRARARGRQAAGGRRRGRAAGPVARAKALGTLATAALMAGAGLGAGEALWRASVAAGRRGALGWAARGRPSGERGRR</sequence>
<protein>
    <submittedName>
        <fullName evidence="3">Uncharacterized protein LOC120264649</fullName>
    </submittedName>
</protein>
<name>A0AB40BLX6_DIOCR</name>
<keyword evidence="2" id="KW-1185">Reference proteome</keyword>
<dbReference type="RefSeq" id="XP_039128408.1">
    <property type="nucleotide sequence ID" value="XM_039272474.1"/>
</dbReference>
<feature type="region of interest" description="Disordered" evidence="1">
    <location>
        <begin position="1"/>
        <end position="59"/>
    </location>
</feature>
<organism evidence="2 3">
    <name type="scientific">Dioscorea cayennensis subsp. rotundata</name>
    <name type="common">White Guinea yam</name>
    <name type="synonym">Dioscorea rotundata</name>
    <dbReference type="NCBI Taxonomy" id="55577"/>
    <lineage>
        <taxon>Eukaryota</taxon>
        <taxon>Viridiplantae</taxon>
        <taxon>Streptophyta</taxon>
        <taxon>Embryophyta</taxon>
        <taxon>Tracheophyta</taxon>
        <taxon>Spermatophyta</taxon>
        <taxon>Magnoliopsida</taxon>
        <taxon>Liliopsida</taxon>
        <taxon>Dioscoreales</taxon>
        <taxon>Dioscoreaceae</taxon>
        <taxon>Dioscorea</taxon>
    </lineage>
</organism>
<dbReference type="Proteomes" id="UP001515500">
    <property type="component" value="Chromosome 7"/>
</dbReference>
<gene>
    <name evidence="3" type="primary">LOC120264649</name>
</gene>
<proteinExistence type="predicted"/>
<evidence type="ECO:0000313" key="3">
    <source>
        <dbReference type="RefSeq" id="XP_039128408.1"/>
    </source>
</evidence>